<evidence type="ECO:0000313" key="1">
    <source>
        <dbReference type="EMBL" id="TDB60357.1"/>
    </source>
</evidence>
<sequence>MSNQNNLNCIKEVIMLFAEKEHIPVQELHNHWQSNYKNDWDMRFAEDVALLNREISLLKQALEKDDKVTQIAALVVARGIALGIMNQFENLFEDIEKMAWSDDFKWPKIPEDYKIPDHYNYPQNK</sequence>
<dbReference type="Proteomes" id="UP000295598">
    <property type="component" value="Unassembled WGS sequence"/>
</dbReference>
<reference evidence="1 2" key="1">
    <citation type="journal article" date="2019" name="Int. J. Syst. Evol. Microbiol.">
        <title>Photorhabdus khanii subsp. guanajuatensis subsp. nov., isolated from Heterorhabditis atacamensis, and Photorhabdus luminescens subsp. mexicana subsp. nov., isolated from Heterorhabditis mexicana entomopathogenic nematodes.</title>
        <authorList>
            <person name="Machado R.A.R."/>
            <person name="Bruno P."/>
            <person name="Arce C.C.M."/>
            <person name="Liechti N."/>
            <person name="Kohler A."/>
            <person name="Bernal J."/>
            <person name="Bruggmann R."/>
            <person name="Turlings T.C.J."/>
        </authorList>
    </citation>
    <scope>NUCLEOTIDE SEQUENCE [LARGE SCALE GENOMIC DNA]</scope>
    <source>
        <strain evidence="1 2">MEX20-17</strain>
    </source>
</reference>
<proteinExistence type="predicted"/>
<dbReference type="RefSeq" id="WP_132353697.1">
    <property type="nucleotide sequence ID" value="NZ_CAWOJO010000008.1"/>
</dbReference>
<protein>
    <submittedName>
        <fullName evidence="1">Uncharacterized protein</fullName>
    </submittedName>
</protein>
<comment type="caution">
    <text evidence="1">The sequence shown here is derived from an EMBL/GenBank/DDBJ whole genome shotgun (WGS) entry which is preliminary data.</text>
</comment>
<name>A0A4R4JZG5_9GAMM</name>
<dbReference type="AlphaFoldDB" id="A0A4R4JZG5"/>
<dbReference type="Gene3D" id="6.10.290.10">
    <property type="match status" value="1"/>
</dbReference>
<dbReference type="EMBL" id="PUJY01000008">
    <property type="protein sequence ID" value="TDB60357.1"/>
    <property type="molecule type" value="Genomic_DNA"/>
</dbReference>
<evidence type="ECO:0000313" key="2">
    <source>
        <dbReference type="Proteomes" id="UP000295598"/>
    </source>
</evidence>
<organism evidence="1 2">
    <name type="scientific">Photorhabdus khanii subsp. guanajuatensis</name>
    <dbReference type="NCBI Taxonomy" id="2100166"/>
    <lineage>
        <taxon>Bacteria</taxon>
        <taxon>Pseudomonadati</taxon>
        <taxon>Pseudomonadota</taxon>
        <taxon>Gammaproteobacteria</taxon>
        <taxon>Enterobacterales</taxon>
        <taxon>Morganellaceae</taxon>
        <taxon>Photorhabdus</taxon>
    </lineage>
</organism>
<gene>
    <name evidence="1" type="ORF">C5467_07445</name>
</gene>
<accession>A0A4R4JZG5</accession>